<keyword evidence="2" id="KW-1185">Reference proteome</keyword>
<accession>A0ACD1HLD6</accession>
<proteinExistence type="predicted"/>
<evidence type="ECO:0000313" key="2">
    <source>
        <dbReference type="Proteomes" id="UP000249661"/>
    </source>
</evidence>
<dbReference type="Proteomes" id="UP000249661">
    <property type="component" value="Unassembled WGS sequence"/>
</dbReference>
<dbReference type="EMBL" id="KZ824935">
    <property type="protein sequence ID" value="RAH74418.1"/>
    <property type="molecule type" value="Genomic_DNA"/>
</dbReference>
<evidence type="ECO:0000313" key="1">
    <source>
        <dbReference type="EMBL" id="RAH74418.1"/>
    </source>
</evidence>
<reference evidence="1" key="1">
    <citation type="submission" date="2018-02" db="EMBL/GenBank/DDBJ databases">
        <title>The genomes of Aspergillus section Nigri reveals drivers in fungal speciation.</title>
        <authorList>
            <consortium name="DOE Joint Genome Institute"/>
            <person name="Vesth T.C."/>
            <person name="Nybo J."/>
            <person name="Theobald S."/>
            <person name="Brandl J."/>
            <person name="Frisvad J.C."/>
            <person name="Nielsen K.F."/>
            <person name="Lyhne E.K."/>
            <person name="Kogle M.E."/>
            <person name="Kuo A."/>
            <person name="Riley R."/>
            <person name="Clum A."/>
            <person name="Nolan M."/>
            <person name="Lipzen A."/>
            <person name="Salamov A."/>
            <person name="Henrissat B."/>
            <person name="Wiebenga A."/>
            <person name="De vries R.P."/>
            <person name="Grigoriev I.V."/>
            <person name="Mortensen U.H."/>
            <person name="Andersen M.R."/>
            <person name="Baker S.E."/>
        </authorList>
    </citation>
    <scope>NUCLEOTIDE SEQUENCE</scope>
    <source>
        <strain evidence="1">CBS 121060</strain>
    </source>
</reference>
<organism evidence="1 2">
    <name type="scientific">Aspergillus aculeatinus CBS 121060</name>
    <dbReference type="NCBI Taxonomy" id="1448322"/>
    <lineage>
        <taxon>Eukaryota</taxon>
        <taxon>Fungi</taxon>
        <taxon>Dikarya</taxon>
        <taxon>Ascomycota</taxon>
        <taxon>Pezizomycotina</taxon>
        <taxon>Eurotiomycetes</taxon>
        <taxon>Eurotiomycetidae</taxon>
        <taxon>Eurotiales</taxon>
        <taxon>Aspergillaceae</taxon>
        <taxon>Aspergillus</taxon>
        <taxon>Aspergillus subgen. Circumdati</taxon>
    </lineage>
</organism>
<sequence>MFLSPLISPLSRWLFLRRLGGLRCQRITTWPTPSLPPLRLSVTLTLPSPPSPVKNGDCQMLVHLHSAVNGRFGLVENARLGEMSRPAANPGLPPARQSSHKIMVMFDPASYNPALGRDSPVCQDRRRFGSMRFRERGVCLP</sequence>
<gene>
    <name evidence="1" type="ORF">BO66DRAFT_387873</name>
</gene>
<name>A0ACD1HLD6_9EURO</name>
<protein>
    <submittedName>
        <fullName evidence="1">Uncharacterized protein</fullName>
    </submittedName>
</protein>